<dbReference type="eggNOG" id="ENOG502SF06">
    <property type="taxonomic scope" value="Eukaryota"/>
</dbReference>
<dbReference type="OrthoDB" id="2804229at2759"/>
<feature type="compositionally biased region" description="Polar residues" evidence="1">
    <location>
        <begin position="959"/>
        <end position="976"/>
    </location>
</feature>
<feature type="compositionally biased region" description="Basic residues" evidence="1">
    <location>
        <begin position="1063"/>
        <end position="1090"/>
    </location>
</feature>
<gene>
    <name evidence="2" type="ORF">SCHCODRAFT_257750</name>
</gene>
<feature type="compositionally biased region" description="Low complexity" evidence="1">
    <location>
        <begin position="883"/>
        <end position="892"/>
    </location>
</feature>
<dbReference type="VEuPathDB" id="FungiDB:SCHCODRAFT_02546695"/>
<feature type="region of interest" description="Disordered" evidence="1">
    <location>
        <begin position="266"/>
        <end position="313"/>
    </location>
</feature>
<feature type="compositionally biased region" description="Low complexity" evidence="1">
    <location>
        <begin position="1044"/>
        <end position="1061"/>
    </location>
</feature>
<feature type="compositionally biased region" description="Basic and acidic residues" evidence="1">
    <location>
        <begin position="1467"/>
        <end position="1491"/>
    </location>
</feature>
<feature type="compositionally biased region" description="Polar residues" evidence="1">
    <location>
        <begin position="725"/>
        <end position="734"/>
    </location>
</feature>
<feature type="compositionally biased region" description="Basic and acidic residues" evidence="1">
    <location>
        <begin position="689"/>
        <end position="704"/>
    </location>
</feature>
<feature type="compositionally biased region" description="Acidic residues" evidence="1">
    <location>
        <begin position="136"/>
        <end position="158"/>
    </location>
</feature>
<dbReference type="OMA" id="WIGDITG"/>
<feature type="compositionally biased region" description="Low complexity" evidence="1">
    <location>
        <begin position="476"/>
        <end position="488"/>
    </location>
</feature>
<proteinExistence type="predicted"/>
<evidence type="ECO:0000313" key="3">
    <source>
        <dbReference type="Proteomes" id="UP000007431"/>
    </source>
</evidence>
<feature type="compositionally biased region" description="Acidic residues" evidence="1">
    <location>
        <begin position="1096"/>
        <end position="1109"/>
    </location>
</feature>
<feature type="compositionally biased region" description="Acidic residues" evidence="1">
    <location>
        <begin position="801"/>
        <end position="811"/>
    </location>
</feature>
<feature type="compositionally biased region" description="Basic and acidic residues" evidence="1">
    <location>
        <begin position="97"/>
        <end position="108"/>
    </location>
</feature>
<name>D8Q9U6_SCHCM</name>
<sequence>MATGKRHQRAPIVNPYEKFSQPEFDNWIGDLTGTLRSALGFEYKPERPQSRLPDTLFADEPAESQHDAELATEVADQLSDSESEEVEELVPKSSKAKGKERDPRERPNHGSWNNYADVTDSDGDQASASSRSGSEEATEESEDGSQDVFRDDEEYDTETYEKEWLQRASSSKAHAYTRSSSRESAEIEYVSQEDDEEGDEADAATVVRSLSQVEDDDEQPLEDDTSFPPPRASSMPSARLAAPRPPDIVDPWEGAEAYAEDYYKGGDRAIVKNHPSSPSRLEEAEEDERRVENAQDAVPEAIPNADPRSPPICDTLPLEPEAAVEDREVDIRDPWNPALAYAEDLYTGGDAPLAHLRDGQDADKIGSADVDMSIPSVDWDGVEDEIAEMVADGRISDQNLYDMDERDRIQTVHVDEDGHLRSDAHHAPENIAKPMASHADNEYTGSDISSRSPSPKLDAQAADTTRPAQESPRSPSPEAAEATQEPPEVNAPQLAENLAPRPESSQPAIAHEPLGAPAAQDSAPNTETLPPVSNIDSVAQAIGNAPYPSLSLDPFVTPSSTQDGVSPLTAQWQALFDSSGEGVNTATMFDTYPDFSVDMQNGDFATNAHAASHNIAELEAELGFHPSSPLATAGPLRKEDMHVFELDDEEDARAGAEADSSSVPPVEDPHQAQDVDAEGEIDLDVADGSAEKPQDDAETAHPVEVEASVSTGKGEAAPDEAAALPSTTEENASPAQEEPTPAQLQDVEDMNLHSALPPASADRPPSPHEGVTLGVIPQLPVFIGEPYPAILSNPNIPAAESESEEDEESATGEDSSFATTDSAEAGEQPLGDQAVLVDDGARILPDEALTAQATPSQHEAEALATSQPDVKDADTVDVEIANEGGEVVAVPEPVEEEPPSIADVVDAREEAAVEDSAAAHHRSKSPTPHSHSHEAAEVDEVVAEESIDGRTDPIDHQDAQTPGDMSTVGAGSQSDSIEQHGASPAKPLSSLPEPDSSTPAAEDLAADAASHGRGPTPEHTEASPRPQAIPSNHEKPLPQKRARSISSTSSLTTSGSESEPPQQRKRAPSRSRQRPSRKVGLRTTGRRAKRAKLEEDSTEEEEEEEEEEARDASPPPAKRSTKGKERAQTPSTASTSGASAAARMLEAPSSRASSVDVAPTKEREPTPPQAAPSPVAAAPIGAAWNMHHQHRKAAPATMFQQIQRRMNGVPLPTPQPAPPKRASSVASSSSAPPSDGSGSSASSASASAPPRRTKSARTLAAAISTTRAVTRANCRYHKISIPREENQQRFYFLVPGCSLGNQEVMEDEEIEDHGIAAYDDGVRGIKDVEQLDLDPYVVGNLRKLTGVDILREGEVYYLPAEGETVRLLRTRPLITARDYGNASAAGSQPSSPLHQHYLGGQWRSPKKPVSGAESLSTVASGGGSILQRGRTATPSVDEDGDEDDYVLTEGESDEEDDNESQRSPTRKSGEGSKGKQLIGDKTKAEGEKGKLAGESSKAKAARRRSRRGLDASYKPGKGELDASSSDEEELKEKKRKPRKSAKGIGKTAMGNGKSAKGSGKSGLKRGRTSEVPGQDAEDGPSKAKRLRKSATHAGTGRSEQTPAP</sequence>
<feature type="compositionally biased region" description="Acidic residues" evidence="1">
    <location>
        <begin position="937"/>
        <end position="946"/>
    </location>
</feature>
<reference evidence="2 3" key="1">
    <citation type="journal article" date="2010" name="Nat. Biotechnol.">
        <title>Genome sequence of the model mushroom Schizophyllum commune.</title>
        <authorList>
            <person name="Ohm R.A."/>
            <person name="de Jong J.F."/>
            <person name="Lugones L.G."/>
            <person name="Aerts A."/>
            <person name="Kothe E."/>
            <person name="Stajich J.E."/>
            <person name="de Vries R.P."/>
            <person name="Record E."/>
            <person name="Levasseur A."/>
            <person name="Baker S.E."/>
            <person name="Bartholomew K.A."/>
            <person name="Coutinho P.M."/>
            <person name="Erdmann S."/>
            <person name="Fowler T.J."/>
            <person name="Gathman A.C."/>
            <person name="Lombard V."/>
            <person name="Henrissat B."/>
            <person name="Knabe N."/>
            <person name="Kuees U."/>
            <person name="Lilly W.W."/>
            <person name="Lindquist E."/>
            <person name="Lucas S."/>
            <person name="Magnuson J.K."/>
            <person name="Piumi F."/>
            <person name="Raudaskoski M."/>
            <person name="Salamov A."/>
            <person name="Schmutz J."/>
            <person name="Schwarze F.W.M.R."/>
            <person name="vanKuyk P.A."/>
            <person name="Horton J.S."/>
            <person name="Grigoriev I.V."/>
            <person name="Woesten H.A.B."/>
        </authorList>
    </citation>
    <scope>NUCLEOTIDE SEQUENCE [LARGE SCALE GENOMIC DNA]</scope>
    <source>
        <strain evidence="3">H4-8 / FGSC 9210</strain>
    </source>
</reference>
<protein>
    <submittedName>
        <fullName evidence="2">Uncharacterized protein</fullName>
    </submittedName>
</protein>
<feature type="region of interest" description="Disordered" evidence="1">
    <location>
        <begin position="650"/>
        <end position="673"/>
    </location>
</feature>
<feature type="compositionally biased region" description="Acidic residues" evidence="1">
    <location>
        <begin position="1436"/>
        <end position="1458"/>
    </location>
</feature>
<feature type="region of interest" description="Disordered" evidence="1">
    <location>
        <begin position="1380"/>
        <end position="1604"/>
    </location>
</feature>
<organism evidence="3">
    <name type="scientific">Schizophyllum commune (strain H4-8 / FGSC 9210)</name>
    <name type="common">Split gill fungus</name>
    <dbReference type="NCBI Taxonomy" id="578458"/>
    <lineage>
        <taxon>Eukaryota</taxon>
        <taxon>Fungi</taxon>
        <taxon>Dikarya</taxon>
        <taxon>Basidiomycota</taxon>
        <taxon>Agaricomycotina</taxon>
        <taxon>Agaricomycetes</taxon>
        <taxon>Agaricomycetidae</taxon>
        <taxon>Agaricales</taxon>
        <taxon>Schizophyllaceae</taxon>
        <taxon>Schizophyllum</taxon>
    </lineage>
</organism>
<feature type="compositionally biased region" description="Acidic residues" evidence="1">
    <location>
        <begin position="213"/>
        <end position="225"/>
    </location>
</feature>
<feature type="compositionally biased region" description="Acidic residues" evidence="1">
    <location>
        <begin position="191"/>
        <end position="202"/>
    </location>
</feature>
<feature type="compositionally biased region" description="Basic and acidic residues" evidence="1">
    <location>
        <begin position="411"/>
        <end position="428"/>
    </location>
</feature>
<feature type="compositionally biased region" description="Acidic residues" evidence="1">
    <location>
        <begin position="79"/>
        <end position="88"/>
    </location>
</feature>
<evidence type="ECO:0000313" key="2">
    <source>
        <dbReference type="EMBL" id="EFI95726.1"/>
    </source>
</evidence>
<dbReference type="KEGG" id="scm:SCHCO_02546695"/>
<feature type="compositionally biased region" description="Low complexity" evidence="1">
    <location>
        <begin position="232"/>
        <end position="242"/>
    </location>
</feature>
<dbReference type="RefSeq" id="XP_003030629.1">
    <property type="nucleotide sequence ID" value="XM_003030583.1"/>
</dbReference>
<dbReference type="HOGENOM" id="CLU_237973_0_0_1"/>
<feature type="region of interest" description="Disordered" evidence="1">
    <location>
        <begin position="786"/>
        <end position="1259"/>
    </location>
</feature>
<dbReference type="GeneID" id="9591609"/>
<feature type="compositionally biased region" description="Basic and acidic residues" evidence="1">
    <location>
        <begin position="947"/>
        <end position="958"/>
    </location>
</feature>
<feature type="compositionally biased region" description="Low complexity" evidence="1">
    <location>
        <begin position="1220"/>
        <end position="1250"/>
    </location>
</feature>
<keyword evidence="3" id="KW-1185">Reference proteome</keyword>
<feature type="compositionally biased region" description="Low complexity" evidence="1">
    <location>
        <begin position="1000"/>
        <end position="1009"/>
    </location>
</feature>
<feature type="region of interest" description="Disordered" evidence="1">
    <location>
        <begin position="689"/>
        <end position="772"/>
    </location>
</feature>
<feature type="compositionally biased region" description="Low complexity" evidence="1">
    <location>
        <begin position="1172"/>
        <end position="1183"/>
    </location>
</feature>
<feature type="compositionally biased region" description="Low complexity" evidence="1">
    <location>
        <begin position="1128"/>
        <end position="1142"/>
    </location>
</feature>
<accession>D8Q9U6</accession>
<feature type="region of interest" description="Disordered" evidence="1">
    <location>
        <begin position="42"/>
        <end position="251"/>
    </location>
</feature>
<feature type="compositionally biased region" description="Polar residues" evidence="1">
    <location>
        <begin position="1384"/>
        <end position="1393"/>
    </location>
</feature>
<feature type="compositionally biased region" description="Polar residues" evidence="1">
    <location>
        <begin position="443"/>
        <end position="453"/>
    </location>
</feature>
<evidence type="ECO:0000256" key="1">
    <source>
        <dbReference type="SAM" id="MobiDB-lite"/>
    </source>
</evidence>
<dbReference type="EMBL" id="GL377308">
    <property type="protein sequence ID" value="EFI95726.1"/>
    <property type="molecule type" value="Genomic_DNA"/>
</dbReference>
<feature type="compositionally biased region" description="Polar residues" evidence="1">
    <location>
        <begin position="462"/>
        <end position="473"/>
    </location>
</feature>
<feature type="region of interest" description="Disordered" evidence="1">
    <location>
        <begin position="411"/>
        <end position="532"/>
    </location>
</feature>
<dbReference type="Proteomes" id="UP000007431">
    <property type="component" value="Unassembled WGS sequence"/>
</dbReference>
<dbReference type="InParanoid" id="D8Q9U6"/>